<evidence type="ECO:0000313" key="1">
    <source>
        <dbReference type="EMBL" id="QXP49529.1"/>
    </source>
</evidence>
<accession>A0A8F5XQ65</accession>
<reference evidence="1 2" key="1">
    <citation type="submission" date="2018-07" db="EMBL/GenBank/DDBJ databases">
        <title>Uncovering a Universe of Circular DNA Viruses in Animal Metagenomes.</title>
        <authorList>
            <person name="Tisza M."/>
            <person name="Buck C."/>
            <person name="Pastrana D."/>
            <person name="Welch N."/>
            <person name="Peretti A."/>
        </authorList>
    </citation>
    <scope>NUCLEOTIDE SEQUENCE [LARGE SCALE GENOMIC DNA]</scope>
    <source>
        <strain evidence="1">Ctdb15</strain>
    </source>
</reference>
<sequence>MRHKQTFLPLPLFDSDTNMEDITMDEESLESLQCHEAMLYTDSEEEIEEDSSNINEDLYHLHDNPDVFSDFTDVADDIPFHYEVYQDYHNVVADEDADVEIDIVVELPYNPFNELMVEAFFLWELMVHGRIFLLMSFIPLCHCACFPCKCTEVDEVMRIADPRGHTRIIFAGDVRVVQHFTTFHEVRILSVDDNGVENVKVLTDYSEATIVINHN</sequence>
<name>A0A8F5XQ65_9PAPI</name>
<proteinExistence type="predicted"/>
<organism evidence="1">
    <name type="scientific">Papillomaviridae sp</name>
    <dbReference type="NCBI Taxonomy" id="2052558"/>
    <lineage>
        <taxon>Viruses</taxon>
        <taxon>Monodnaviria</taxon>
        <taxon>Shotokuvirae</taxon>
        <taxon>Cossaviricota</taxon>
        <taxon>Papovaviricetes</taxon>
        <taxon>Zurhausenvirales</taxon>
        <taxon>Papillomaviridae</taxon>
    </lineage>
</organism>
<protein>
    <submittedName>
        <fullName evidence="1">E7fs protein</fullName>
    </submittedName>
</protein>
<dbReference type="Proteomes" id="UP000281976">
    <property type="component" value="Segment"/>
</dbReference>
<dbReference type="EMBL" id="MH616908">
    <property type="protein sequence ID" value="QXP49529.1"/>
    <property type="molecule type" value="Genomic_DNA"/>
</dbReference>
<evidence type="ECO:0000313" key="2">
    <source>
        <dbReference type="Proteomes" id="UP000281976"/>
    </source>
</evidence>